<protein>
    <submittedName>
        <fullName evidence="1">Uncharacterized protein</fullName>
    </submittedName>
</protein>
<organism evidence="1 2">
    <name type="scientific">Lecanicillium saksenae</name>
    <dbReference type="NCBI Taxonomy" id="468837"/>
    <lineage>
        <taxon>Eukaryota</taxon>
        <taxon>Fungi</taxon>
        <taxon>Dikarya</taxon>
        <taxon>Ascomycota</taxon>
        <taxon>Pezizomycotina</taxon>
        <taxon>Sordariomycetes</taxon>
        <taxon>Hypocreomycetidae</taxon>
        <taxon>Hypocreales</taxon>
        <taxon>Cordycipitaceae</taxon>
        <taxon>Lecanicillium</taxon>
    </lineage>
</organism>
<name>A0ACC1R3A3_9HYPO</name>
<dbReference type="Proteomes" id="UP001148737">
    <property type="component" value="Unassembled WGS sequence"/>
</dbReference>
<reference evidence="1" key="1">
    <citation type="submission" date="2022-07" db="EMBL/GenBank/DDBJ databases">
        <title>Genome Sequence of Lecanicillium saksenae.</title>
        <authorList>
            <person name="Buettner E."/>
        </authorList>
    </citation>
    <scope>NUCLEOTIDE SEQUENCE</scope>
    <source>
        <strain evidence="1">VT-O1</strain>
    </source>
</reference>
<comment type="caution">
    <text evidence="1">The sequence shown here is derived from an EMBL/GenBank/DDBJ whole genome shotgun (WGS) entry which is preliminary data.</text>
</comment>
<evidence type="ECO:0000313" key="2">
    <source>
        <dbReference type="Proteomes" id="UP001148737"/>
    </source>
</evidence>
<accession>A0ACC1R3A3</accession>
<keyword evidence="2" id="KW-1185">Reference proteome</keyword>
<sequence>MPLAEPPILAGKDCMMELTVYFRAANPSIKAWINKIGNTLCEGMVAQRLARVNGKTYMENRASIAAM</sequence>
<dbReference type="EMBL" id="JANAKD010000174">
    <property type="protein sequence ID" value="KAJ3496622.1"/>
    <property type="molecule type" value="Genomic_DNA"/>
</dbReference>
<proteinExistence type="predicted"/>
<evidence type="ECO:0000313" key="1">
    <source>
        <dbReference type="EMBL" id="KAJ3496622.1"/>
    </source>
</evidence>
<gene>
    <name evidence="1" type="ORF">NLG97_g2522</name>
</gene>